<dbReference type="FunCoup" id="T1I738">
    <property type="interactions" value="5"/>
</dbReference>
<accession>T1I738</accession>
<reference evidence="9" key="1">
    <citation type="submission" date="2015-05" db="UniProtKB">
        <authorList>
            <consortium name="EnsemblMetazoa"/>
        </authorList>
    </citation>
    <scope>IDENTIFICATION</scope>
</reference>
<evidence type="ECO:0000256" key="4">
    <source>
        <dbReference type="ARBA" id="ARBA00023069"/>
    </source>
</evidence>
<dbReference type="EMBL" id="ACPB03006290">
    <property type="status" value="NOT_ANNOTATED_CDS"/>
    <property type="molecule type" value="Genomic_DNA"/>
</dbReference>
<dbReference type="Pfam" id="PF13868">
    <property type="entry name" value="TPH"/>
    <property type="match status" value="1"/>
</dbReference>
<comment type="similarity">
    <text evidence="6">Belongs to the CFAP45 family.</text>
</comment>
<protein>
    <recommendedName>
        <fullName evidence="7">Cilia- and flagella-associated protein 45</fullName>
    </recommendedName>
</protein>
<keyword evidence="4" id="KW-0969">Cilium</keyword>
<dbReference type="AlphaFoldDB" id="T1I738"/>
<proteinExistence type="inferred from homology"/>
<evidence type="ECO:0000256" key="5">
    <source>
        <dbReference type="ARBA" id="ARBA00023273"/>
    </source>
</evidence>
<sequence length="399" mass="48052">MKLLKEQQATKSALRKRELQSYPVLREYGPRLQQLEVEAEAKANFLTNRAKEIRQEDEDDIKLCNKLILGTKCQAIRDAQVAEKKTIDKELWEEEKRLDDLMELERKRALAREEEKRLEEIKKKNMYIKAIREQVKGNELEREVEAERTVEEQKLLNEAIMKTRLDELHEIQEKERLQEKTREELNKINKNIMELAEMEKKQSKIADLKIKQYMREKAEQEAERELEAAKIRQAKEKELAKLRAAQQKVHDSQAAKDEIRAKRIQEEYELQWRAKEKEVAEQKRRKNEELKADRQRQVQERRQWQELEAAREREEVAKIKMIDEIITEREKEEQAKRTKELLLHRAALLKQINEREAERIRMRRQVFEEGIAVKLESDNRDESLKKTIKKKITAIRYNR</sequence>
<evidence type="ECO:0000256" key="7">
    <source>
        <dbReference type="ARBA" id="ARBA00034142"/>
    </source>
</evidence>
<name>T1I738_RHOPR</name>
<dbReference type="GO" id="GO:0031514">
    <property type="term" value="C:motile cilium"/>
    <property type="evidence" value="ECO:0007669"/>
    <property type="project" value="UniProtKB-SubCell"/>
</dbReference>
<organism evidence="9 10">
    <name type="scientific">Rhodnius prolixus</name>
    <name type="common">Triatomid bug</name>
    <dbReference type="NCBI Taxonomy" id="13249"/>
    <lineage>
        <taxon>Eukaryota</taxon>
        <taxon>Metazoa</taxon>
        <taxon>Ecdysozoa</taxon>
        <taxon>Arthropoda</taxon>
        <taxon>Hexapoda</taxon>
        <taxon>Insecta</taxon>
        <taxon>Pterygota</taxon>
        <taxon>Neoptera</taxon>
        <taxon>Paraneoptera</taxon>
        <taxon>Hemiptera</taxon>
        <taxon>Heteroptera</taxon>
        <taxon>Panheteroptera</taxon>
        <taxon>Cimicomorpha</taxon>
        <taxon>Reduviidae</taxon>
        <taxon>Triatominae</taxon>
        <taxon>Rhodnius</taxon>
    </lineage>
</organism>
<evidence type="ECO:0000259" key="8">
    <source>
        <dbReference type="Pfam" id="PF13868"/>
    </source>
</evidence>
<dbReference type="eggNOG" id="ENOG502QPRZ">
    <property type="taxonomic scope" value="Eukaryota"/>
</dbReference>
<evidence type="ECO:0000313" key="9">
    <source>
        <dbReference type="EnsemblMetazoa" id="RPRC012110-PA"/>
    </source>
</evidence>
<keyword evidence="2" id="KW-0282">Flagellum</keyword>
<dbReference type="HOGENOM" id="CLU_026959_2_1_1"/>
<dbReference type="OMA" id="AMRENCL"/>
<evidence type="ECO:0000313" key="10">
    <source>
        <dbReference type="Proteomes" id="UP000015103"/>
    </source>
</evidence>
<dbReference type="VEuPathDB" id="VectorBase:RPRC012110"/>
<dbReference type="InParanoid" id="T1I738"/>
<keyword evidence="5" id="KW-0966">Cell projection</keyword>
<evidence type="ECO:0000256" key="1">
    <source>
        <dbReference type="ARBA" id="ARBA00004230"/>
    </source>
</evidence>
<comment type="subcellular location">
    <subcellularLocation>
        <location evidence="1">Cell projection</location>
        <location evidence="1">Cilium</location>
        <location evidence="1">Flagellum</location>
    </subcellularLocation>
</comment>
<dbReference type="InterPro" id="IPR033253">
    <property type="entry name" value="CFAP45"/>
</dbReference>
<dbReference type="InterPro" id="IPR043597">
    <property type="entry name" value="TPH_dom"/>
</dbReference>
<evidence type="ECO:0000256" key="6">
    <source>
        <dbReference type="ARBA" id="ARBA00034116"/>
    </source>
</evidence>
<dbReference type="Proteomes" id="UP000015103">
    <property type="component" value="Unassembled WGS sequence"/>
</dbReference>
<dbReference type="STRING" id="13249.T1I738"/>
<evidence type="ECO:0000256" key="3">
    <source>
        <dbReference type="ARBA" id="ARBA00023054"/>
    </source>
</evidence>
<keyword evidence="10" id="KW-1185">Reference proteome</keyword>
<feature type="domain" description="Trichohyalin-plectin-homology" evidence="8">
    <location>
        <begin position="55"/>
        <end position="394"/>
    </location>
</feature>
<keyword evidence="3" id="KW-0175">Coiled coil</keyword>
<dbReference type="PANTHER" id="PTHR15504:SF0">
    <property type="entry name" value="CILIA- AND FLAGELLA-ASSOCIATED PROTEIN 45"/>
    <property type="match status" value="1"/>
</dbReference>
<evidence type="ECO:0000256" key="2">
    <source>
        <dbReference type="ARBA" id="ARBA00022846"/>
    </source>
</evidence>
<dbReference type="EnsemblMetazoa" id="RPRC012110-RA">
    <property type="protein sequence ID" value="RPRC012110-PA"/>
    <property type="gene ID" value="RPRC012110"/>
</dbReference>
<dbReference type="PANTHER" id="PTHR15504">
    <property type="entry name" value="NASOPHARYNGEAL EPITHELIUM SPECIFIC PROTEIN 1"/>
    <property type="match status" value="1"/>
</dbReference>